<dbReference type="EMBL" id="JAOPJZ010000003">
    <property type="protein sequence ID" value="MCU4751673.1"/>
    <property type="molecule type" value="Genomic_DNA"/>
</dbReference>
<dbReference type="InterPro" id="IPR057175">
    <property type="entry name" value="DUF7853"/>
</dbReference>
<protein>
    <submittedName>
        <fullName evidence="1">Uncharacterized protein</fullName>
    </submittedName>
</protein>
<comment type="caution">
    <text evidence="1">The sequence shown here is derived from an EMBL/GenBank/DDBJ whole genome shotgun (WGS) entry which is preliminary data.</text>
</comment>
<keyword evidence="2" id="KW-1185">Reference proteome</keyword>
<reference evidence="1 2" key="1">
    <citation type="submission" date="2022-09" db="EMBL/GenBank/DDBJ databases">
        <title>Enrichment on poylsaccharides allowed isolation of novel metabolic and taxonomic groups of Haloarchaea.</title>
        <authorList>
            <person name="Sorokin D.Y."/>
            <person name="Elcheninov A.G."/>
            <person name="Khizhniak T.V."/>
            <person name="Kolganova T.V."/>
            <person name="Kublanov I.V."/>
        </authorList>
    </citation>
    <scope>NUCLEOTIDE SEQUENCE [LARGE SCALE GENOMIC DNA]</scope>
    <source>
        <strain evidence="1 2">AArc-curdl1</strain>
    </source>
</reference>
<evidence type="ECO:0000313" key="2">
    <source>
        <dbReference type="Proteomes" id="UP001321047"/>
    </source>
</evidence>
<name>A0AAP2Z7I0_9EURY</name>
<dbReference type="Pfam" id="PF25251">
    <property type="entry name" value="DUF7853"/>
    <property type="match status" value="1"/>
</dbReference>
<proteinExistence type="predicted"/>
<dbReference type="AlphaFoldDB" id="A0AAP2Z7I0"/>
<evidence type="ECO:0000313" key="1">
    <source>
        <dbReference type="EMBL" id="MCU4751673.1"/>
    </source>
</evidence>
<dbReference type="Proteomes" id="UP001321047">
    <property type="component" value="Unassembled WGS sequence"/>
</dbReference>
<sequence>MSTPPQETETHTLALSREQQWVVHHTLVATADEYLDDDEPVPPWLLTILERLEADEQTITDRQARNLKTLLDGREIPEVDAPETRAVCATLEGVLED</sequence>
<dbReference type="RefSeq" id="WP_342807691.1">
    <property type="nucleotide sequence ID" value="NZ_JAOPJZ010000003.1"/>
</dbReference>
<organism evidence="1 2">
    <name type="scientific">Natronosalvus hydrolyticus</name>
    <dbReference type="NCBI Taxonomy" id="2979988"/>
    <lineage>
        <taxon>Archaea</taxon>
        <taxon>Methanobacteriati</taxon>
        <taxon>Methanobacteriota</taxon>
        <taxon>Stenosarchaea group</taxon>
        <taxon>Halobacteria</taxon>
        <taxon>Halobacteriales</taxon>
        <taxon>Natrialbaceae</taxon>
        <taxon>Natronosalvus</taxon>
    </lineage>
</organism>
<gene>
    <name evidence="1" type="ORF">OB919_06715</name>
</gene>
<accession>A0AAP2Z7I0</accession>